<evidence type="ECO:0000256" key="2">
    <source>
        <dbReference type="ARBA" id="ARBA00022801"/>
    </source>
</evidence>
<gene>
    <name evidence="6" type="ORF">HNP60_003597</name>
</gene>
<dbReference type="PANTHER" id="PTHR43194">
    <property type="entry name" value="HYDROLASE ALPHA/BETA FOLD FAMILY"/>
    <property type="match status" value="1"/>
</dbReference>
<keyword evidence="7" id="KW-1185">Reference proteome</keyword>
<dbReference type="InterPro" id="IPR002410">
    <property type="entry name" value="Peptidase_S33"/>
</dbReference>
<dbReference type="NCBIfam" id="TIGR01250">
    <property type="entry name" value="pro_imino_pep_2"/>
    <property type="match status" value="1"/>
</dbReference>
<feature type="signal peptide" evidence="4">
    <location>
        <begin position="1"/>
        <end position="21"/>
    </location>
</feature>
<dbReference type="Pfam" id="PF00561">
    <property type="entry name" value="Abhydrolase_1"/>
    <property type="match status" value="1"/>
</dbReference>
<keyword evidence="4" id="KW-0732">Signal</keyword>
<proteinExistence type="inferred from homology"/>
<sequence length="330" mass="36129">MTRRTAITVAAAALGAPAAMAATGPVMPDIRIRPDREEMIPVPGGRVYARINGNLAGPRPPIVFLHGGPGSAHWYFLNATALADERAVILYDQLDSGRSDHPDDSANWTVPRFVAELEAVRTALDIPRWHVLGASWGGTIVTEYAALRPPEMASAIVQSPLISTRVWLRDARHLRDRLPKSVRDVLSACDTPGALPEDQCEAAKDIFYQRHVRLHEVPPDIAAYRAALPRSFTESIYNHMWGWAEFSAAGTLKDYDGTALLDRLDGKRTLFVAGEHDEAIPATIAGFARRADAVFREIPGAAHTIMNDNPAAFLAVLRPWLAEHDEQAEA</sequence>
<dbReference type="Gene3D" id="3.40.50.1820">
    <property type="entry name" value="alpha/beta hydrolase"/>
    <property type="match status" value="1"/>
</dbReference>
<evidence type="ECO:0000256" key="1">
    <source>
        <dbReference type="ARBA" id="ARBA00010088"/>
    </source>
</evidence>
<dbReference type="InterPro" id="IPR050228">
    <property type="entry name" value="Carboxylesterase_BioH"/>
</dbReference>
<dbReference type="InterPro" id="IPR005945">
    <property type="entry name" value="Pro_imino_pep"/>
</dbReference>
<dbReference type="InterPro" id="IPR000073">
    <property type="entry name" value="AB_hydrolase_1"/>
</dbReference>
<evidence type="ECO:0000256" key="3">
    <source>
        <dbReference type="PIRNR" id="PIRNR005539"/>
    </source>
</evidence>
<keyword evidence="6" id="KW-0031">Aminopeptidase</keyword>
<dbReference type="SUPFAM" id="SSF53474">
    <property type="entry name" value="alpha/beta-Hydrolases"/>
    <property type="match status" value="1"/>
</dbReference>
<dbReference type="EMBL" id="JACHKA010000001">
    <property type="protein sequence ID" value="MBB5987623.1"/>
    <property type="molecule type" value="Genomic_DNA"/>
</dbReference>
<comment type="similarity">
    <text evidence="1 3">Belongs to the peptidase S33 family.</text>
</comment>
<keyword evidence="2 3" id="KW-0378">Hydrolase</keyword>
<evidence type="ECO:0000313" key="6">
    <source>
        <dbReference type="EMBL" id="MBB5987623.1"/>
    </source>
</evidence>
<dbReference type="Proteomes" id="UP001138540">
    <property type="component" value="Unassembled WGS sequence"/>
</dbReference>
<protein>
    <submittedName>
        <fullName evidence="6">Proline iminopeptidase/L-proline amide hydrolase</fullName>
        <ecNumber evidence="6">3.4.11.5</ecNumber>
        <ecNumber evidence="6">3.5.1.101</ecNumber>
    </submittedName>
</protein>
<dbReference type="RefSeq" id="WP_260394961.1">
    <property type="nucleotide sequence ID" value="NZ_JACHKA010000001.1"/>
</dbReference>
<dbReference type="EC" id="3.5.1.101" evidence="6"/>
<comment type="caution">
    <text evidence="6">The sequence shown here is derived from an EMBL/GenBank/DDBJ whole genome shotgun (WGS) entry which is preliminary data.</text>
</comment>
<keyword evidence="6" id="KW-0645">Protease</keyword>
<evidence type="ECO:0000313" key="7">
    <source>
        <dbReference type="Proteomes" id="UP001138540"/>
    </source>
</evidence>
<organism evidence="6 7">
    <name type="scientific">Sphingobium lignivorans</name>
    <dbReference type="NCBI Taxonomy" id="2735886"/>
    <lineage>
        <taxon>Bacteria</taxon>
        <taxon>Pseudomonadati</taxon>
        <taxon>Pseudomonadota</taxon>
        <taxon>Alphaproteobacteria</taxon>
        <taxon>Sphingomonadales</taxon>
        <taxon>Sphingomonadaceae</taxon>
        <taxon>Sphingobium</taxon>
    </lineage>
</organism>
<evidence type="ECO:0000259" key="5">
    <source>
        <dbReference type="Pfam" id="PF00561"/>
    </source>
</evidence>
<dbReference type="InterPro" id="IPR029058">
    <property type="entry name" value="AB_hydrolase_fold"/>
</dbReference>
<reference evidence="6 7" key="1">
    <citation type="submission" date="2020-08" db="EMBL/GenBank/DDBJ databases">
        <title>Exploring microbial biodiversity for novel pathways involved in the catabolism of aromatic compounds derived from lignin.</title>
        <authorList>
            <person name="Elkins J."/>
        </authorList>
    </citation>
    <scope>NUCLEOTIDE SEQUENCE [LARGE SCALE GENOMIC DNA]</scope>
    <source>
        <strain evidence="6 7">B1D3A</strain>
    </source>
</reference>
<accession>A0ABR6NM86</accession>
<feature type="chain" id="PRO_5047523668" evidence="4">
    <location>
        <begin position="22"/>
        <end position="330"/>
    </location>
</feature>
<dbReference type="PIRSF" id="PIRSF005539">
    <property type="entry name" value="Pept_S33_TRI_F1"/>
    <property type="match status" value="1"/>
</dbReference>
<evidence type="ECO:0000256" key="4">
    <source>
        <dbReference type="SAM" id="SignalP"/>
    </source>
</evidence>
<dbReference type="PANTHER" id="PTHR43194:SF2">
    <property type="entry name" value="PEROXISOMAL MEMBRANE PROTEIN LPX1"/>
    <property type="match status" value="1"/>
</dbReference>
<feature type="domain" description="AB hydrolase-1" evidence="5">
    <location>
        <begin position="60"/>
        <end position="306"/>
    </location>
</feature>
<dbReference type="GO" id="GO:0004177">
    <property type="term" value="F:aminopeptidase activity"/>
    <property type="evidence" value="ECO:0007669"/>
    <property type="project" value="UniProtKB-KW"/>
</dbReference>
<dbReference type="EC" id="3.4.11.5" evidence="6"/>
<dbReference type="PRINTS" id="PR00793">
    <property type="entry name" value="PROAMNOPTASE"/>
</dbReference>
<name>A0ABR6NM86_9SPHN</name>